<sequence length="501" mass="54482">MASMMLAGTSGGLFRRSITSPRCLTVISSPRPAAYSRERPPTTSSGFHSSAVAFSSSSSSSSSSPPPLPPASSWTDSILSLMDPVVPYIHALPDYLHLSGPHSYALSIVLLTFVLRSTVTLPFQLWARRRQARLQEEVMPRWNVLKGREGLPLTRMKLARREGKSFEVYKAELEEELRERLRALIKEHRCEQWKTLLIPISVSLPLFVATTMALRQGCLPPSPLLGEILPWWSPPDDSLVRSFETSAQMLRDRGMDPEALAALSKPTGPTLGDRDSTVLGPVAVGMLSMLNVEIGARARRKGLEDAKAKREGQGKEEGKESLGDVAMRVEKAELVSNAIATGMRGFSILFIPISLNAPGALLIYWLSSISYSLGYNVITSLLSARQRKLRLEGSAQEAESSRVAGIEEQVRSELREMEEKSKLQLSGDVMGGQPAPQAVNTATAKDATAGMHDGANTAGPTRPPASKNSIRPPPAVAKPNPSATFTFPQAPERAAAKRKRR</sequence>
<evidence type="ECO:0000313" key="8">
    <source>
        <dbReference type="EMBL" id="PWN29583.1"/>
    </source>
</evidence>
<evidence type="ECO:0000313" key="9">
    <source>
        <dbReference type="Proteomes" id="UP000245884"/>
    </source>
</evidence>
<evidence type="ECO:0000256" key="7">
    <source>
        <dbReference type="SAM" id="Phobius"/>
    </source>
</evidence>
<organism evidence="8 9">
    <name type="scientific">Jaminaea rosea</name>
    <dbReference type="NCBI Taxonomy" id="1569628"/>
    <lineage>
        <taxon>Eukaryota</taxon>
        <taxon>Fungi</taxon>
        <taxon>Dikarya</taxon>
        <taxon>Basidiomycota</taxon>
        <taxon>Ustilaginomycotina</taxon>
        <taxon>Exobasidiomycetes</taxon>
        <taxon>Microstromatales</taxon>
        <taxon>Microstromatales incertae sedis</taxon>
        <taxon>Jaminaea</taxon>
    </lineage>
</organism>
<dbReference type="AlphaFoldDB" id="A0A316V083"/>
<dbReference type="STRING" id="1569628.A0A316V083"/>
<proteinExistence type="inferred from homology"/>
<keyword evidence="9" id="KW-1185">Reference proteome</keyword>
<name>A0A316V083_9BASI</name>
<feature type="transmembrane region" description="Helical" evidence="7">
    <location>
        <begin position="361"/>
        <end position="382"/>
    </location>
</feature>
<dbReference type="InterPro" id="IPR001708">
    <property type="entry name" value="YidC/ALB3/OXA1/COX18"/>
</dbReference>
<gene>
    <name evidence="8" type="ORF">BDZ90DRAFT_230444</name>
</gene>
<reference evidence="8 9" key="1">
    <citation type="journal article" date="2018" name="Mol. Biol. Evol.">
        <title>Broad Genomic Sampling Reveals a Smut Pathogenic Ancestry of the Fungal Clade Ustilaginomycotina.</title>
        <authorList>
            <person name="Kijpornyongpan T."/>
            <person name="Mondo S.J."/>
            <person name="Barry K."/>
            <person name="Sandor L."/>
            <person name="Lee J."/>
            <person name="Lipzen A."/>
            <person name="Pangilinan J."/>
            <person name="LaButti K."/>
            <person name="Hainaut M."/>
            <person name="Henrissat B."/>
            <person name="Grigoriev I.V."/>
            <person name="Spatafora J.W."/>
            <person name="Aime M.C."/>
        </authorList>
    </citation>
    <scope>NUCLEOTIDE SEQUENCE [LARGE SCALE GENOMIC DNA]</scope>
    <source>
        <strain evidence="8 9">MCA 5214</strain>
    </source>
</reference>
<dbReference type="GO" id="GO:0032977">
    <property type="term" value="F:membrane insertase activity"/>
    <property type="evidence" value="ECO:0007669"/>
    <property type="project" value="InterPro"/>
</dbReference>
<dbReference type="GeneID" id="37027294"/>
<comment type="similarity">
    <text evidence="2">Belongs to the OXA1/ALB3/YidC family.</text>
</comment>
<evidence type="ECO:0000256" key="5">
    <source>
        <dbReference type="ARBA" id="ARBA00023136"/>
    </source>
</evidence>
<evidence type="ECO:0000256" key="2">
    <source>
        <dbReference type="ARBA" id="ARBA00009877"/>
    </source>
</evidence>
<evidence type="ECO:0000256" key="3">
    <source>
        <dbReference type="ARBA" id="ARBA00022692"/>
    </source>
</evidence>
<dbReference type="PANTHER" id="PTHR12428">
    <property type="entry name" value="OXA1"/>
    <property type="match status" value="1"/>
</dbReference>
<dbReference type="OrthoDB" id="2436667at2759"/>
<evidence type="ECO:0000256" key="6">
    <source>
        <dbReference type="SAM" id="MobiDB-lite"/>
    </source>
</evidence>
<keyword evidence="3 7" id="KW-0812">Transmembrane</keyword>
<accession>A0A316V083</accession>
<dbReference type="GO" id="GO:0033617">
    <property type="term" value="P:mitochondrial respiratory chain complex IV assembly"/>
    <property type="evidence" value="ECO:0007669"/>
    <property type="project" value="TreeGrafter"/>
</dbReference>
<dbReference type="GO" id="GO:0005743">
    <property type="term" value="C:mitochondrial inner membrane"/>
    <property type="evidence" value="ECO:0007669"/>
    <property type="project" value="TreeGrafter"/>
</dbReference>
<protein>
    <submittedName>
        <fullName evidence="8">Uncharacterized protein</fullName>
    </submittedName>
</protein>
<keyword evidence="4 7" id="KW-1133">Transmembrane helix</keyword>
<keyword evidence="5 7" id="KW-0472">Membrane</keyword>
<feature type="region of interest" description="Disordered" evidence="6">
    <location>
        <begin position="30"/>
        <end position="50"/>
    </location>
</feature>
<dbReference type="GO" id="GO:0032979">
    <property type="term" value="P:protein insertion into mitochondrial inner membrane from matrix"/>
    <property type="evidence" value="ECO:0007669"/>
    <property type="project" value="TreeGrafter"/>
</dbReference>
<comment type="subcellular location">
    <subcellularLocation>
        <location evidence="1">Membrane</location>
        <topology evidence="1">Multi-pass membrane protein</topology>
    </subcellularLocation>
</comment>
<evidence type="ECO:0000256" key="1">
    <source>
        <dbReference type="ARBA" id="ARBA00004141"/>
    </source>
</evidence>
<dbReference type="PANTHER" id="PTHR12428:SF65">
    <property type="entry name" value="CYTOCHROME C OXIDASE ASSEMBLY PROTEIN COX18, MITOCHONDRIAL"/>
    <property type="match status" value="1"/>
</dbReference>
<dbReference type="EMBL" id="KZ819663">
    <property type="protein sequence ID" value="PWN29583.1"/>
    <property type="molecule type" value="Genomic_DNA"/>
</dbReference>
<dbReference type="Proteomes" id="UP000245884">
    <property type="component" value="Unassembled WGS sequence"/>
</dbReference>
<dbReference type="RefSeq" id="XP_025364195.1">
    <property type="nucleotide sequence ID" value="XM_025505471.1"/>
</dbReference>
<feature type="region of interest" description="Disordered" evidence="6">
    <location>
        <begin position="417"/>
        <end position="501"/>
    </location>
</feature>
<evidence type="ECO:0000256" key="4">
    <source>
        <dbReference type="ARBA" id="ARBA00022989"/>
    </source>
</evidence>